<keyword evidence="3" id="KW-1185">Reference proteome</keyword>
<comment type="caution">
    <text evidence="2">The sequence shown here is derived from an EMBL/GenBank/DDBJ whole genome shotgun (WGS) entry which is preliminary data.</text>
</comment>
<organism evidence="2 3">
    <name type="scientific">Pristionchus fissidentatus</name>
    <dbReference type="NCBI Taxonomy" id="1538716"/>
    <lineage>
        <taxon>Eukaryota</taxon>
        <taxon>Metazoa</taxon>
        <taxon>Ecdysozoa</taxon>
        <taxon>Nematoda</taxon>
        <taxon>Chromadorea</taxon>
        <taxon>Rhabditida</taxon>
        <taxon>Rhabditina</taxon>
        <taxon>Diplogasteromorpha</taxon>
        <taxon>Diplogasteroidea</taxon>
        <taxon>Neodiplogasteridae</taxon>
        <taxon>Pristionchus</taxon>
    </lineage>
</organism>
<dbReference type="AlphaFoldDB" id="A0AAV5VXQ6"/>
<feature type="transmembrane region" description="Helical" evidence="1">
    <location>
        <begin position="93"/>
        <end position="115"/>
    </location>
</feature>
<gene>
    <name evidence="2" type="ORF">PFISCL1PPCAC_14471</name>
</gene>
<dbReference type="PANTHER" id="PTHR23360">
    <property type="entry name" value="G-PROTEIN COUPLED RECEPTORS FAMILY 1 PROFILE DOMAIN-CONTAINING PROTEIN-RELATED"/>
    <property type="match status" value="1"/>
</dbReference>
<name>A0AAV5VXQ6_9BILA</name>
<dbReference type="Pfam" id="PF10320">
    <property type="entry name" value="7TM_GPCR_Srsx"/>
    <property type="match status" value="1"/>
</dbReference>
<evidence type="ECO:0000313" key="2">
    <source>
        <dbReference type="EMBL" id="GMT23174.1"/>
    </source>
</evidence>
<evidence type="ECO:0008006" key="4">
    <source>
        <dbReference type="Google" id="ProtNLM"/>
    </source>
</evidence>
<feature type="transmembrane region" description="Helical" evidence="1">
    <location>
        <begin position="16"/>
        <end position="38"/>
    </location>
</feature>
<dbReference type="InterPro" id="IPR047130">
    <property type="entry name" value="7TM_GPCR_Srsx_nematod"/>
</dbReference>
<evidence type="ECO:0000256" key="1">
    <source>
        <dbReference type="SAM" id="Phobius"/>
    </source>
</evidence>
<dbReference type="Proteomes" id="UP001432322">
    <property type="component" value="Unassembled WGS sequence"/>
</dbReference>
<keyword evidence="1" id="KW-1133">Transmembrane helix</keyword>
<protein>
    <recommendedName>
        <fullName evidence="4">G protein-coupled receptor</fullName>
    </recommendedName>
</protein>
<keyword evidence="1" id="KW-0472">Membrane</keyword>
<dbReference type="PANTHER" id="PTHR23360:SF5">
    <property type="entry name" value="G-PROTEIN COUPLED RECEPTORS FAMILY 1 PROFILE DOMAIN-CONTAINING PROTEIN"/>
    <property type="match status" value="1"/>
</dbReference>
<dbReference type="InterPro" id="IPR019424">
    <property type="entry name" value="7TM_GPCR_Srsx"/>
</dbReference>
<feature type="transmembrane region" description="Helical" evidence="1">
    <location>
        <begin position="127"/>
        <end position="148"/>
    </location>
</feature>
<sequence length="153" mass="17245">MSNISAVQMIVARSTYGLIATVSLFGIISNFLFFLVIFRSSHLRSTTHILIGLCALLDSFHQIGQLYQFPILFSDGIMETVLHNFVKIIPEMGIHGGCACVLCIGLERLTAIVFFAHYKKMGRNRYLMHLLLILAYSLSAPILMIAYYEPRQV</sequence>
<reference evidence="2" key="1">
    <citation type="submission" date="2023-10" db="EMBL/GenBank/DDBJ databases">
        <title>Genome assembly of Pristionchus species.</title>
        <authorList>
            <person name="Yoshida K."/>
            <person name="Sommer R.J."/>
        </authorList>
    </citation>
    <scope>NUCLEOTIDE SEQUENCE</scope>
    <source>
        <strain evidence="2">RS5133</strain>
    </source>
</reference>
<feature type="transmembrane region" description="Helical" evidence="1">
    <location>
        <begin position="50"/>
        <end position="73"/>
    </location>
</feature>
<proteinExistence type="predicted"/>
<dbReference type="SUPFAM" id="SSF81321">
    <property type="entry name" value="Family A G protein-coupled receptor-like"/>
    <property type="match status" value="1"/>
</dbReference>
<dbReference type="EMBL" id="BTSY01000004">
    <property type="protein sequence ID" value="GMT23174.1"/>
    <property type="molecule type" value="Genomic_DNA"/>
</dbReference>
<keyword evidence="1" id="KW-0812">Transmembrane</keyword>
<evidence type="ECO:0000313" key="3">
    <source>
        <dbReference type="Proteomes" id="UP001432322"/>
    </source>
</evidence>
<accession>A0AAV5VXQ6</accession>
<feature type="non-terminal residue" evidence="2">
    <location>
        <position position="153"/>
    </location>
</feature>
<dbReference type="Gene3D" id="1.20.1070.10">
    <property type="entry name" value="Rhodopsin 7-helix transmembrane proteins"/>
    <property type="match status" value="1"/>
</dbReference>